<feature type="binding site" evidence="7">
    <location>
        <position position="86"/>
    </location>
    <ligand>
        <name>Mg(2+)</name>
        <dbReference type="ChEBI" id="CHEBI:18420"/>
        <label>1</label>
        <note>catalytic</note>
    </ligand>
</feature>
<evidence type="ECO:0000313" key="8">
    <source>
        <dbReference type="EMBL" id="OSQ49042.1"/>
    </source>
</evidence>
<dbReference type="PRINTS" id="PR00377">
    <property type="entry name" value="IMPHPHTASES"/>
</dbReference>
<dbReference type="Gene3D" id="3.40.190.80">
    <property type="match status" value="1"/>
</dbReference>
<keyword evidence="4" id="KW-0378">Hydrolase</keyword>
<evidence type="ECO:0000256" key="4">
    <source>
        <dbReference type="ARBA" id="ARBA00022801"/>
    </source>
</evidence>
<keyword evidence="3 7" id="KW-0479">Metal-binding</keyword>
<keyword evidence="5 7" id="KW-0460">Magnesium</keyword>
<evidence type="ECO:0000256" key="3">
    <source>
        <dbReference type="ARBA" id="ARBA00022723"/>
    </source>
</evidence>
<comment type="similarity">
    <text evidence="2">Belongs to the inositol monophosphatase superfamily.</text>
</comment>
<feature type="binding site" evidence="7">
    <location>
        <position position="87"/>
    </location>
    <ligand>
        <name>Mg(2+)</name>
        <dbReference type="ChEBI" id="CHEBI:18420"/>
        <label>1</label>
        <note>catalytic</note>
    </ligand>
</feature>
<dbReference type="EMBL" id="JFKB01000003">
    <property type="protein sequence ID" value="OSQ49042.1"/>
    <property type="molecule type" value="Genomic_DNA"/>
</dbReference>
<dbReference type="NCBIfam" id="TIGR02067">
    <property type="entry name" value="his_9_HisN"/>
    <property type="match status" value="1"/>
</dbReference>
<reference evidence="8 9" key="1">
    <citation type="submission" date="2014-03" db="EMBL/GenBank/DDBJ databases">
        <title>The draft genome sequence of Thalassospira alkalitolerans JCM 18968.</title>
        <authorList>
            <person name="Lai Q."/>
            <person name="Shao Z."/>
        </authorList>
    </citation>
    <scope>NUCLEOTIDE SEQUENCE [LARGE SCALE GENOMIC DNA]</scope>
    <source>
        <strain evidence="8 9">JCM 18968</strain>
    </source>
</reference>
<dbReference type="InterPro" id="IPR000760">
    <property type="entry name" value="Inositol_monophosphatase-like"/>
</dbReference>
<evidence type="ECO:0000313" key="9">
    <source>
        <dbReference type="Proteomes" id="UP000193396"/>
    </source>
</evidence>
<proteinExistence type="inferred from homology"/>
<evidence type="ECO:0000256" key="6">
    <source>
        <dbReference type="NCBIfam" id="TIGR02067"/>
    </source>
</evidence>
<dbReference type="GO" id="GO:0000105">
    <property type="term" value="P:L-histidine biosynthetic process"/>
    <property type="evidence" value="ECO:0007669"/>
    <property type="project" value="UniProtKB-UniRule"/>
</dbReference>
<evidence type="ECO:0000256" key="1">
    <source>
        <dbReference type="ARBA" id="ARBA00001946"/>
    </source>
</evidence>
<dbReference type="STRING" id="1293890.TALK_05365"/>
<protein>
    <recommendedName>
        <fullName evidence="6">Histidinol-phosphatase</fullName>
        <ecNumber evidence="6">3.1.3.15</ecNumber>
    </recommendedName>
</protein>
<keyword evidence="9" id="KW-1185">Reference proteome</keyword>
<dbReference type="EC" id="3.1.3.15" evidence="6"/>
<dbReference type="Proteomes" id="UP000193396">
    <property type="component" value="Unassembled WGS sequence"/>
</dbReference>
<evidence type="ECO:0000256" key="7">
    <source>
        <dbReference type="PIRSR" id="PIRSR600760-2"/>
    </source>
</evidence>
<sequence length="261" mass="28345">MENLDPFLEIAHKLADAARPIIRQYYRTPVAIDVKADASPVTIADREVETAMRAILTTEFPDHGILGEEHGRHNIHADYVWVLDPIDGTKSFIAGKPSFASLIALCYKGAPVLGIIDQAITDERWVGVMGRPTTMNGEEISARDCETLDTATFFTTAPELFRSAQSIKAYQAIADKCRQPMYGVDAYAYGLVALGFADTVVECGLQAYDFCALVPVVEGAGGVMTDWHGKPLTIHSTDEVIASGDARCHQDVLTTIRAAIA</sequence>
<name>A0A1Y2LGG4_9PROT</name>
<dbReference type="Gene3D" id="3.30.540.10">
    <property type="entry name" value="Fructose-1,6-Bisphosphatase, subunit A, domain 1"/>
    <property type="match status" value="1"/>
</dbReference>
<dbReference type="OrthoDB" id="9785695at2"/>
<dbReference type="GO" id="GO:0046872">
    <property type="term" value="F:metal ion binding"/>
    <property type="evidence" value="ECO:0007669"/>
    <property type="project" value="UniProtKB-KW"/>
</dbReference>
<dbReference type="Pfam" id="PF00459">
    <property type="entry name" value="Inositol_P"/>
    <property type="match status" value="1"/>
</dbReference>
<evidence type="ECO:0000256" key="2">
    <source>
        <dbReference type="ARBA" id="ARBA00009759"/>
    </source>
</evidence>
<organism evidence="8 9">
    <name type="scientific">Thalassospira alkalitolerans</name>
    <dbReference type="NCBI Taxonomy" id="1293890"/>
    <lineage>
        <taxon>Bacteria</taxon>
        <taxon>Pseudomonadati</taxon>
        <taxon>Pseudomonadota</taxon>
        <taxon>Alphaproteobacteria</taxon>
        <taxon>Rhodospirillales</taxon>
        <taxon>Thalassospiraceae</taxon>
        <taxon>Thalassospira</taxon>
    </lineage>
</organism>
<dbReference type="PANTHER" id="PTHR43200:SF6">
    <property type="entry name" value="3'(2'),5'-BISPHOSPHATE NUCLEOTIDASE"/>
    <property type="match status" value="1"/>
</dbReference>
<dbReference type="PANTHER" id="PTHR43200">
    <property type="entry name" value="PHOSPHATASE"/>
    <property type="match status" value="1"/>
</dbReference>
<evidence type="ECO:0000256" key="5">
    <source>
        <dbReference type="ARBA" id="ARBA00022842"/>
    </source>
</evidence>
<dbReference type="SUPFAM" id="SSF56655">
    <property type="entry name" value="Carbohydrate phosphatase"/>
    <property type="match status" value="1"/>
</dbReference>
<feature type="binding site" evidence="7">
    <location>
        <position position="209"/>
    </location>
    <ligand>
        <name>Mg(2+)</name>
        <dbReference type="ChEBI" id="CHEBI:18420"/>
        <label>1</label>
        <note>catalytic</note>
    </ligand>
</feature>
<dbReference type="FunFam" id="3.30.540.10:FF:000030">
    <property type="entry name" value="Inositol monophosphatase"/>
    <property type="match status" value="1"/>
</dbReference>
<dbReference type="GO" id="GO:0004401">
    <property type="term" value="F:histidinol-phosphatase activity"/>
    <property type="evidence" value="ECO:0007669"/>
    <property type="project" value="UniProtKB-UniRule"/>
</dbReference>
<dbReference type="CDD" id="cd01641">
    <property type="entry name" value="Bacterial_IMPase_like_1"/>
    <property type="match status" value="1"/>
</dbReference>
<feature type="binding site" evidence="7">
    <location>
        <position position="68"/>
    </location>
    <ligand>
        <name>Mg(2+)</name>
        <dbReference type="ChEBI" id="CHEBI:18420"/>
        <label>1</label>
        <note>catalytic</note>
    </ligand>
</feature>
<feature type="binding site" evidence="7">
    <location>
        <position position="84"/>
    </location>
    <ligand>
        <name>Mg(2+)</name>
        <dbReference type="ChEBI" id="CHEBI:18420"/>
        <label>1</label>
        <note>catalytic</note>
    </ligand>
</feature>
<comment type="caution">
    <text evidence="8">The sequence shown here is derived from an EMBL/GenBank/DDBJ whole genome shotgun (WGS) entry which is preliminary data.</text>
</comment>
<gene>
    <name evidence="8" type="ORF">TALK_05365</name>
</gene>
<comment type="cofactor">
    <cofactor evidence="1 7">
        <name>Mg(2+)</name>
        <dbReference type="ChEBI" id="CHEBI:18420"/>
    </cofactor>
</comment>
<accession>A0A1Y2LGG4</accession>
<dbReference type="AlphaFoldDB" id="A0A1Y2LGG4"/>
<dbReference type="RefSeq" id="WP_085616669.1">
    <property type="nucleotide sequence ID" value="NZ_JFKB01000003.1"/>
</dbReference>
<dbReference type="InterPro" id="IPR011809">
    <property type="entry name" value="His_9_proposed"/>
</dbReference>
<dbReference type="InterPro" id="IPR051090">
    <property type="entry name" value="Inositol_monoP_superfamily"/>
</dbReference>